<dbReference type="Gene3D" id="3.30.9.10">
    <property type="entry name" value="D-Amino Acid Oxidase, subunit A, domain 2"/>
    <property type="match status" value="1"/>
</dbReference>
<evidence type="ECO:0000259" key="3">
    <source>
        <dbReference type="Pfam" id="PF01266"/>
    </source>
</evidence>
<dbReference type="GO" id="GO:0016491">
    <property type="term" value="F:oxidoreductase activity"/>
    <property type="evidence" value="ECO:0007669"/>
    <property type="project" value="UniProtKB-KW"/>
</dbReference>
<proteinExistence type="predicted"/>
<dbReference type="SUPFAM" id="SSF51905">
    <property type="entry name" value="FAD/NAD(P)-binding domain"/>
    <property type="match status" value="1"/>
</dbReference>
<dbReference type="PANTHER" id="PTHR13847:SF287">
    <property type="entry name" value="FAD-DEPENDENT OXIDOREDUCTASE DOMAIN-CONTAINING PROTEIN 1"/>
    <property type="match status" value="1"/>
</dbReference>
<dbReference type="PANTHER" id="PTHR13847">
    <property type="entry name" value="SARCOSINE DEHYDROGENASE-RELATED"/>
    <property type="match status" value="1"/>
</dbReference>
<dbReference type="Proteomes" id="UP000243250">
    <property type="component" value="Unassembled WGS sequence"/>
</dbReference>
<evidence type="ECO:0000256" key="1">
    <source>
        <dbReference type="ARBA" id="ARBA00023002"/>
    </source>
</evidence>
<dbReference type="Pfam" id="PF01266">
    <property type="entry name" value="DAO"/>
    <property type="match status" value="1"/>
</dbReference>
<dbReference type="AlphaFoldDB" id="A0A1I6G6N4"/>
<dbReference type="InterPro" id="IPR006076">
    <property type="entry name" value="FAD-dep_OxRdtase"/>
</dbReference>
<evidence type="ECO:0000256" key="2">
    <source>
        <dbReference type="SAM" id="MobiDB-lite"/>
    </source>
</evidence>
<dbReference type="InterPro" id="IPR036188">
    <property type="entry name" value="FAD/NAD-bd_sf"/>
</dbReference>
<dbReference type="EMBL" id="FOYS01000001">
    <property type="protein sequence ID" value="SFR37858.1"/>
    <property type="molecule type" value="Genomic_DNA"/>
</dbReference>
<gene>
    <name evidence="4" type="ORF">SAMN04488124_0951</name>
</gene>
<accession>A0A1I6G6N4</accession>
<feature type="domain" description="FAD dependent oxidoreductase" evidence="3">
    <location>
        <begin position="30"/>
        <end position="366"/>
    </location>
</feature>
<protein>
    <submittedName>
        <fullName evidence="4">Glycine/D-amino acid oxidase</fullName>
    </submittedName>
</protein>
<keyword evidence="5" id="KW-1185">Reference proteome</keyword>
<dbReference type="RefSeq" id="WP_089877191.1">
    <property type="nucleotide sequence ID" value="NZ_FOYS01000001.1"/>
</dbReference>
<dbReference type="OrthoDB" id="168391at2157"/>
<organism evidence="4 5">
    <name type="scientific">Halogeometricum limi</name>
    <dbReference type="NCBI Taxonomy" id="555875"/>
    <lineage>
        <taxon>Archaea</taxon>
        <taxon>Methanobacteriati</taxon>
        <taxon>Methanobacteriota</taxon>
        <taxon>Stenosarchaea group</taxon>
        <taxon>Halobacteria</taxon>
        <taxon>Halobacteriales</taxon>
        <taxon>Haloferacaceae</taxon>
        <taxon>Halogeometricum</taxon>
    </lineage>
</organism>
<evidence type="ECO:0000313" key="5">
    <source>
        <dbReference type="Proteomes" id="UP000243250"/>
    </source>
</evidence>
<sequence length="398" mass="41883">MTGKRDGAGESGETDDFARPFEIPDGAGTRVAVVGAGAVGLTAAYDLATADASVTVYERGDVGAGSSGRAAGILYDAYAEDVDARMAARALARFRAFDGAREFSVTSCPYVFLAHESDDRTGEAIAETAARMRVHGRDVTTTDGSGLRERFCDSLRTDDVGTAAVAAGALWTDPASYVDALAGLARDAGAEIRTGDAVGVRTDPPGVVRDEVVTERYDAVLVAAGAHTKQILAGAGVPIAMKPYRVQALVSDRPYDGPICYDATEGAYFRPHPEGLLAGDGTEPVEADPDDWRREGDEWFVDDVTDVLSRRANYDADVSRAWAGLCTATPDRNPLLGPVADGVYAATGWHGHGFMWSPASGEAVAAAMLGGDVNLDPYDPRRFDGSEEFEVVEGMAVE</sequence>
<dbReference type="GO" id="GO:0005737">
    <property type="term" value="C:cytoplasm"/>
    <property type="evidence" value="ECO:0007669"/>
    <property type="project" value="TreeGrafter"/>
</dbReference>
<name>A0A1I6G6N4_9EURY</name>
<reference evidence="5" key="1">
    <citation type="submission" date="2016-10" db="EMBL/GenBank/DDBJ databases">
        <authorList>
            <person name="Varghese N."/>
            <person name="Submissions S."/>
        </authorList>
    </citation>
    <scope>NUCLEOTIDE SEQUENCE [LARGE SCALE GENOMIC DNA]</scope>
    <source>
        <strain evidence="5">CGMCC 1.8711</strain>
    </source>
</reference>
<evidence type="ECO:0000313" key="4">
    <source>
        <dbReference type="EMBL" id="SFR37858.1"/>
    </source>
</evidence>
<dbReference type="Gene3D" id="3.50.50.60">
    <property type="entry name" value="FAD/NAD(P)-binding domain"/>
    <property type="match status" value="1"/>
</dbReference>
<keyword evidence="1" id="KW-0560">Oxidoreductase</keyword>
<dbReference type="STRING" id="555875.SAMN04488124_0951"/>
<feature type="region of interest" description="Disordered" evidence="2">
    <location>
        <begin position="1"/>
        <end position="22"/>
    </location>
</feature>